<protein>
    <recommendedName>
        <fullName evidence="4 13">Cytochrome c oxidase subunit 5A, mitochondrial</fullName>
    </recommendedName>
    <alternativeName>
        <fullName evidence="12 13">Cytochrome c oxidase polypeptide Va</fullName>
    </alternativeName>
</protein>
<sequence>MALFGNVVCILAGVYAGIYLDQNYNTRDAIPDPNIITAVLKACRHQNDFPLALRFLETVQLKCGPHKKVVWPWLVQQIKPTLDDLGVPTPEEIGYDKPELYLEDVMDM</sequence>
<evidence type="ECO:0000256" key="1">
    <source>
        <dbReference type="ARBA" id="ARBA00004443"/>
    </source>
</evidence>
<keyword evidence="11 13" id="KW-0472">Membrane</keyword>
<dbReference type="GO" id="GO:0006123">
    <property type="term" value="P:mitochondrial electron transport, cytochrome c to oxygen"/>
    <property type="evidence" value="ECO:0007669"/>
    <property type="project" value="UniProtKB-UniRule"/>
</dbReference>
<evidence type="ECO:0000256" key="5">
    <source>
        <dbReference type="ARBA" id="ARBA00022617"/>
    </source>
</evidence>
<comment type="pathway">
    <text evidence="2 13">Energy metabolism; oxidative phosphorylation.</text>
</comment>
<proteinExistence type="inferred from homology"/>
<evidence type="ECO:0000256" key="2">
    <source>
        <dbReference type="ARBA" id="ARBA00004673"/>
    </source>
</evidence>
<dbReference type="GO" id="GO:0045277">
    <property type="term" value="C:respiratory chain complex IV"/>
    <property type="evidence" value="ECO:0007669"/>
    <property type="project" value="UniProtKB-UniRule"/>
</dbReference>
<keyword evidence="16" id="KW-1185">Reference proteome</keyword>
<evidence type="ECO:0000256" key="12">
    <source>
        <dbReference type="ARBA" id="ARBA00031049"/>
    </source>
</evidence>
<keyword evidence="6 13" id="KW-0479">Metal-binding</keyword>
<evidence type="ECO:0000256" key="6">
    <source>
        <dbReference type="ARBA" id="ARBA00022723"/>
    </source>
</evidence>
<dbReference type="UniPathway" id="UPA00705"/>
<keyword evidence="5 13" id="KW-0349">Heme</keyword>
<name>A0A7J7KI74_BUGNE</name>
<dbReference type="EMBL" id="VXIV02000584">
    <property type="protein sequence ID" value="KAF6037358.1"/>
    <property type="molecule type" value="Genomic_DNA"/>
</dbReference>
<dbReference type="InterPro" id="IPR003204">
    <property type="entry name" value="Cyt_c_oxidase_su5A/6"/>
</dbReference>
<keyword evidence="10 13" id="KW-0496">Mitochondrion</keyword>
<evidence type="ECO:0000313" key="15">
    <source>
        <dbReference type="EMBL" id="KAF6037358.1"/>
    </source>
</evidence>
<evidence type="ECO:0000313" key="16">
    <source>
        <dbReference type="Proteomes" id="UP000593567"/>
    </source>
</evidence>
<keyword evidence="9 13" id="KW-0408">Iron</keyword>
<comment type="similarity">
    <text evidence="3 13">Belongs to the cytochrome c oxidase subunit 5A family.</text>
</comment>
<keyword evidence="14" id="KW-0732">Signal</keyword>
<evidence type="ECO:0000256" key="10">
    <source>
        <dbReference type="ARBA" id="ARBA00023128"/>
    </source>
</evidence>
<organism evidence="15 16">
    <name type="scientific">Bugula neritina</name>
    <name type="common">Brown bryozoan</name>
    <name type="synonym">Sertularia neritina</name>
    <dbReference type="NCBI Taxonomy" id="10212"/>
    <lineage>
        <taxon>Eukaryota</taxon>
        <taxon>Metazoa</taxon>
        <taxon>Spiralia</taxon>
        <taxon>Lophotrochozoa</taxon>
        <taxon>Bryozoa</taxon>
        <taxon>Gymnolaemata</taxon>
        <taxon>Cheilostomatida</taxon>
        <taxon>Flustrina</taxon>
        <taxon>Buguloidea</taxon>
        <taxon>Bugulidae</taxon>
        <taxon>Bugula</taxon>
    </lineage>
</organism>
<evidence type="ECO:0000256" key="11">
    <source>
        <dbReference type="ARBA" id="ARBA00023136"/>
    </source>
</evidence>
<reference evidence="15" key="1">
    <citation type="submission" date="2020-06" db="EMBL/GenBank/DDBJ databases">
        <title>Draft genome of Bugula neritina, a colonial animal packing powerful symbionts and potential medicines.</title>
        <authorList>
            <person name="Rayko M."/>
        </authorList>
    </citation>
    <scope>NUCLEOTIDE SEQUENCE [LARGE SCALE GENOMIC DNA]</scope>
    <source>
        <strain evidence="15">Kwan_BN1</strain>
    </source>
</reference>
<evidence type="ECO:0000256" key="3">
    <source>
        <dbReference type="ARBA" id="ARBA00007972"/>
    </source>
</evidence>
<dbReference type="InterPro" id="IPR036545">
    <property type="entry name" value="Cyt_c_oxidase_su5A/6_sf"/>
</dbReference>
<comment type="subunit">
    <text evidence="13">Component of the cytochrome c oxidase (complex IV, CIV), a multisubunit enzyme composed of a catalytic core of 3 subunits and several supernumerary subunits. The complex exists as a monomer or a dimer and forms supercomplexes (SCs) in the inner mitochondrial membrane with ubiquinol-cytochrome c oxidoreductase (cytochrome b-c1 complex, complex III, CIII).</text>
</comment>
<dbReference type="OrthoDB" id="5778907at2759"/>
<gene>
    <name evidence="15" type="ORF">EB796_004338</name>
</gene>
<evidence type="ECO:0000256" key="4">
    <source>
        <dbReference type="ARBA" id="ARBA00021968"/>
    </source>
</evidence>
<dbReference type="Proteomes" id="UP000593567">
    <property type="component" value="Unassembled WGS sequence"/>
</dbReference>
<comment type="subcellular location">
    <subcellularLocation>
        <location evidence="1 13">Mitochondrion inner membrane</location>
        <topology evidence="1 13">Peripheral membrane protein</topology>
        <orientation evidence="1 13">Matrix side</orientation>
    </subcellularLocation>
</comment>
<dbReference type="Gene3D" id="1.25.40.40">
    <property type="entry name" value="Cytochrome c oxidase, subunit Va/VI"/>
    <property type="match status" value="1"/>
</dbReference>
<evidence type="ECO:0000256" key="8">
    <source>
        <dbReference type="ARBA" id="ARBA00022946"/>
    </source>
</evidence>
<comment type="caution">
    <text evidence="15">The sequence shown here is derived from an EMBL/GenBank/DDBJ whole genome shotgun (WGS) entry which is preliminary data.</text>
</comment>
<dbReference type="PANTHER" id="PTHR14200">
    <property type="entry name" value="CYTOCHROME C OXIDASE POLYPEPTIDE"/>
    <property type="match status" value="1"/>
</dbReference>
<dbReference type="GO" id="GO:0046872">
    <property type="term" value="F:metal ion binding"/>
    <property type="evidence" value="ECO:0007669"/>
    <property type="project" value="UniProtKB-UniRule"/>
</dbReference>
<dbReference type="PANTHER" id="PTHR14200:SF11">
    <property type="entry name" value="CYTOCHROME C OXIDASE SUBUNIT 5A, MITOCHONDRIAL"/>
    <property type="match status" value="1"/>
</dbReference>
<keyword evidence="7 13" id="KW-0999">Mitochondrion inner membrane</keyword>
<evidence type="ECO:0000256" key="14">
    <source>
        <dbReference type="SAM" id="SignalP"/>
    </source>
</evidence>
<evidence type="ECO:0000256" key="7">
    <source>
        <dbReference type="ARBA" id="ARBA00022792"/>
    </source>
</evidence>
<dbReference type="Pfam" id="PF02284">
    <property type="entry name" value="COX5A"/>
    <property type="match status" value="1"/>
</dbReference>
<dbReference type="GO" id="GO:0005743">
    <property type="term" value="C:mitochondrial inner membrane"/>
    <property type="evidence" value="ECO:0007669"/>
    <property type="project" value="UniProtKB-SubCell"/>
</dbReference>
<evidence type="ECO:0000256" key="9">
    <source>
        <dbReference type="ARBA" id="ARBA00023004"/>
    </source>
</evidence>
<dbReference type="SUPFAM" id="SSF48479">
    <property type="entry name" value="Cytochrome c oxidase subunit E"/>
    <property type="match status" value="1"/>
</dbReference>
<feature type="chain" id="PRO_5029688518" description="Cytochrome c oxidase subunit 5A, mitochondrial" evidence="14">
    <location>
        <begin position="17"/>
        <end position="108"/>
    </location>
</feature>
<feature type="signal peptide" evidence="14">
    <location>
        <begin position="1"/>
        <end position="16"/>
    </location>
</feature>
<dbReference type="AlphaFoldDB" id="A0A7J7KI74"/>
<evidence type="ECO:0000256" key="13">
    <source>
        <dbReference type="RuleBase" id="RU368103"/>
    </source>
</evidence>
<accession>A0A7J7KI74</accession>
<comment type="function">
    <text evidence="13">Component of the cytochrome c oxidase, the last enzyme in the mitochondrial electron transport chain which drives oxidative phosphorylation. The respiratory chain contains 3 multisubunit complexes succinate dehydrogenase (complex II, CII), ubiquinol-cytochrome c oxidoreductase (cytochrome b-c1 complex, complex III, CIII) and cytochrome c oxidase (complex IV, CIV), that cooperate to transfer electrons derived from NADH and succinate to molecular oxygen, creating an electrochemical gradient over the inner membrane that drives transmembrane transport and the ATP synthase. Cytochrome c oxidase is the component of the respiratory chain that catalyzes the reduction of oxygen to water. Electrons originating from reduced cytochrome c in the intermembrane space (IMS) are transferred via the dinuclear copper A center (CU(A)) of subunit 2 and heme A of subunit 1 to the active site in subunit 1, a binuclear center (BNC) formed by heme A3 and copper B (CU(B)). The BNC reduces molecular oxygen to 2 water molecules using 4 electrons from cytochrome c in the IMS and 4 protons from the mitochondrial matrix.</text>
</comment>
<keyword evidence="8 13" id="KW-0809">Transit peptide</keyword>